<accession>A0ABS8L2X5</accession>
<keyword evidence="1 2" id="KW-0732">Signal</keyword>
<reference evidence="3 4" key="1">
    <citation type="submission" date="2021-11" db="EMBL/GenBank/DDBJ databases">
        <authorList>
            <person name="Lee D.-H."/>
            <person name="Kim S.-B."/>
        </authorList>
    </citation>
    <scope>NUCLEOTIDE SEQUENCE [LARGE SCALE GENOMIC DNA]</scope>
    <source>
        <strain evidence="3 4">KCTC 52223</strain>
    </source>
</reference>
<feature type="signal peptide" evidence="2">
    <location>
        <begin position="1"/>
        <end position="20"/>
    </location>
</feature>
<evidence type="ECO:0000313" key="4">
    <source>
        <dbReference type="Proteomes" id="UP001198862"/>
    </source>
</evidence>
<dbReference type="InterPro" id="IPR017663">
    <property type="entry name" value="ABC_2-AEP-bd"/>
</dbReference>
<dbReference type="SUPFAM" id="SSF53850">
    <property type="entry name" value="Periplasmic binding protein-like II"/>
    <property type="match status" value="1"/>
</dbReference>
<evidence type="ECO:0000256" key="2">
    <source>
        <dbReference type="SAM" id="SignalP"/>
    </source>
</evidence>
<dbReference type="InterPro" id="IPR026045">
    <property type="entry name" value="Ferric-bd"/>
</dbReference>
<dbReference type="CDD" id="cd13544">
    <property type="entry name" value="PBP2_Fbp_like_1"/>
    <property type="match status" value="1"/>
</dbReference>
<proteinExistence type="predicted"/>
<dbReference type="Gene3D" id="3.40.190.10">
    <property type="entry name" value="Periplasmic binding protein-like II"/>
    <property type="match status" value="2"/>
</dbReference>
<evidence type="ECO:0000256" key="1">
    <source>
        <dbReference type="ARBA" id="ARBA00022729"/>
    </source>
</evidence>
<dbReference type="PIRSF" id="PIRSF002825">
    <property type="entry name" value="CfbpA"/>
    <property type="match status" value="1"/>
</dbReference>
<keyword evidence="4" id="KW-1185">Reference proteome</keyword>
<dbReference type="Proteomes" id="UP001198862">
    <property type="component" value="Unassembled WGS sequence"/>
</dbReference>
<gene>
    <name evidence="3" type="ORF">LJ725_27215</name>
</gene>
<sequence>MRLLVVLATTVLALSGVARAQEVVVYTSYEREDLAPYKARAEKDLPGITIRWVHDANGVLTARLLAEKANPRADAVWGVAASSLGQLAEADVLLPYAPPGLARIPAKFRDPANPPRWFGNSAWVAAIVFNEAEARKLGIPKPETWADLTKPVYKGKIVMPHPLSSGTGFLDVSAWLQAFGEEEGWKFMDGLHENIWRYTHSGSQPATLAARGEAVVGIAFDIRAARELAQGAPVAIVFPEKGLGWEMNAFAVVKGAPHLEAAKKLADWAASDAAMQMYAETRAVAARPEFSKPVKNLPPNLADLLMVNDFAWAAANRERILAEWSKRYDTKADPKK</sequence>
<dbReference type="PANTHER" id="PTHR30006">
    <property type="entry name" value="THIAMINE-BINDING PERIPLASMIC PROTEIN-RELATED"/>
    <property type="match status" value="1"/>
</dbReference>
<feature type="chain" id="PRO_5046819567" evidence="2">
    <location>
        <begin position="21"/>
        <end position="336"/>
    </location>
</feature>
<dbReference type="PANTHER" id="PTHR30006:SF2">
    <property type="entry name" value="ABC TRANSPORTER SUBSTRATE-BINDING PROTEIN"/>
    <property type="match status" value="1"/>
</dbReference>
<dbReference type="Pfam" id="PF13343">
    <property type="entry name" value="SBP_bac_6"/>
    <property type="match status" value="1"/>
</dbReference>
<organism evidence="3 4">
    <name type="scientific">Reyranella aquatilis</name>
    <dbReference type="NCBI Taxonomy" id="2035356"/>
    <lineage>
        <taxon>Bacteria</taxon>
        <taxon>Pseudomonadati</taxon>
        <taxon>Pseudomonadota</taxon>
        <taxon>Alphaproteobacteria</taxon>
        <taxon>Hyphomicrobiales</taxon>
        <taxon>Reyranellaceae</taxon>
        <taxon>Reyranella</taxon>
    </lineage>
</organism>
<name>A0ABS8L2X5_9HYPH</name>
<dbReference type="RefSeq" id="WP_230554098.1">
    <property type="nucleotide sequence ID" value="NZ_JAJISD010000017.1"/>
</dbReference>
<protein>
    <submittedName>
        <fullName evidence="3">2-aminoethylphosphonate ABC transporter substrate-binding protein</fullName>
    </submittedName>
</protein>
<comment type="caution">
    <text evidence="3">The sequence shown here is derived from an EMBL/GenBank/DDBJ whole genome shotgun (WGS) entry which is preliminary data.</text>
</comment>
<evidence type="ECO:0000313" key="3">
    <source>
        <dbReference type="EMBL" id="MCC8432679.1"/>
    </source>
</evidence>
<dbReference type="NCBIfam" id="TIGR03261">
    <property type="entry name" value="phnS2"/>
    <property type="match status" value="1"/>
</dbReference>
<dbReference type="EMBL" id="JAJISD010000017">
    <property type="protein sequence ID" value="MCC8432679.1"/>
    <property type="molecule type" value="Genomic_DNA"/>
</dbReference>